<dbReference type="InterPro" id="IPR028268">
    <property type="entry name" value="Pianissimo_fam"/>
</dbReference>
<comment type="similarity">
    <text evidence="1">Belongs to the RICTOR family.</text>
</comment>
<evidence type="ECO:0000313" key="7">
    <source>
        <dbReference type="Proteomes" id="UP001501274"/>
    </source>
</evidence>
<dbReference type="Proteomes" id="UP001501274">
    <property type="component" value="Unassembled WGS sequence"/>
</dbReference>
<evidence type="ECO:0000313" key="6">
    <source>
        <dbReference type="EMBL" id="KAL0524299.1"/>
    </source>
</evidence>
<dbReference type="InterPro" id="IPR028267">
    <property type="entry name" value="Pianissimo_N"/>
</dbReference>
<dbReference type="Pfam" id="PF14666">
    <property type="entry name" value="RICTOR_M"/>
    <property type="match status" value="1"/>
</dbReference>
<feature type="compositionally biased region" description="Acidic residues" evidence="2">
    <location>
        <begin position="1132"/>
        <end position="1153"/>
    </location>
</feature>
<accession>A0AAW3BU68</accession>
<evidence type="ECO:0000256" key="2">
    <source>
        <dbReference type="SAM" id="MobiDB-lite"/>
    </source>
</evidence>
<feature type="domain" description="Rapamycin-insensitive companion of mTOR middle" evidence="3">
    <location>
        <begin position="668"/>
        <end position="910"/>
    </location>
</feature>
<dbReference type="SMART" id="SM01308">
    <property type="entry name" value="RICTOR_N"/>
    <property type="match status" value="1"/>
</dbReference>
<reference evidence="6 7" key="1">
    <citation type="submission" date="2024-02" db="EMBL/GenBank/DDBJ databases">
        <title>FIRST GENOME SEQUENCES OF Leishmania (Viannia) shawi, Leishmania (Viannia) lindenbergi AND Leishmania (Viannia) utingensis.</title>
        <authorList>
            <person name="Resadore F."/>
            <person name="Custodio M.G.F."/>
            <person name="Boite M.C."/>
            <person name="Cupolillo E."/>
            <person name="Ferreira G.E.M."/>
        </authorList>
    </citation>
    <scope>NUCLEOTIDE SEQUENCE [LARGE SCALE GENOMIC DNA]</scope>
    <source>
        <strain evidence="6 7">MDAS/BR/1979/M5533</strain>
    </source>
</reference>
<keyword evidence="7" id="KW-1185">Reference proteome</keyword>
<feature type="region of interest" description="Disordered" evidence="2">
    <location>
        <begin position="1167"/>
        <end position="1186"/>
    </location>
</feature>
<gene>
    <name evidence="6" type="ORF">Q4I28_004062</name>
</gene>
<dbReference type="Pfam" id="PF14663">
    <property type="entry name" value="RasGEF_N_2"/>
    <property type="match status" value="1"/>
</dbReference>
<comment type="caution">
    <text evidence="6">The sequence shown here is derived from an EMBL/GenBank/DDBJ whole genome shotgun (WGS) entry which is preliminary data.</text>
</comment>
<dbReference type="InterPro" id="IPR029452">
    <property type="entry name" value="RICTOR_V"/>
</dbReference>
<dbReference type="InterPro" id="IPR016024">
    <property type="entry name" value="ARM-type_fold"/>
</dbReference>
<dbReference type="EMBL" id="JBAMZN010000025">
    <property type="protein sequence ID" value="KAL0524299.1"/>
    <property type="molecule type" value="Genomic_DNA"/>
</dbReference>
<feature type="compositionally biased region" description="Gly residues" evidence="2">
    <location>
        <begin position="488"/>
        <end position="497"/>
    </location>
</feature>
<dbReference type="InterPro" id="IPR029451">
    <property type="entry name" value="RICTOR_M"/>
</dbReference>
<proteinExistence type="inferred from homology"/>
<dbReference type="GO" id="GO:0038203">
    <property type="term" value="P:TORC2 signaling"/>
    <property type="evidence" value="ECO:0007669"/>
    <property type="project" value="TreeGrafter"/>
</dbReference>
<sequence length="1540" mass="167957">MATANMRKEALELLQQYAIDLKDFTKARARYTTVIQKELIPLPQEESNGDVLAATRAAQEQVRAAWEEYITSLQQYFNRILRSTLRDLLDSGGSITAASTIASTSDVLMTASSKDRLEATLGPHVATTSTGSLDPGWLSLGTSLGNIPVAGSGGSVGGDALTQLSRRAERMSDFCAFCEKWYVGNEAVFELPESEALAAIAASSVASVSRLLRLLGMRMTCVCAGSSRFLRSFIEDGEAVRWVAFCGDRGLNAEVDALLSLMDRLIQLNIIDSKAYPRVPFGWFYRLSSLLEHPDSVASASPKRCSVAVRIALQLLRHEPDRATAAGLHSILLKACIEANGCVTPDEAQQVMRTFLNLFDDPSTRQYLKPTDLRTIFAPFLSTTESGGAALLTMQNNAKDLIVAVFSTWVGNLWISSEVTGLRSIIDVLHLPGSLDTKMVIITLFNKLLTRLAPHRGIVPMDTWKGFEEDRLRKATRDAKEEQTIEGSDGGGEGSGGDVSNDTQCLNNNSFMYDLFLADSTGDAALFDDFVPTTKALGYHVMDPLLGRVLICLNYHGLPYALTQLVQVVNKNRVITEAASRLLQDIFVLMDTVLPQVIVFKLHEAFNKAAGHLTNDGSLFVGGLTSQLFRNYKKSSGIGVSDAMVPVVPTNTAQMPSTILNTPGTLDVDDPTFTTMLHDCKVDRSKSCHTWNFDILVTLVQGPLRLPRRFRAARELVESLVLFFTPSSGFSTPQICSTFSALPPDTVSPQVCMVGVELIDLILSSRDGAVLLERMGFVAAVAAMLKEVRIGKPVVLRRAVVNACIGRSLLRITGRLSAHANGLLLMRDHGIFSLVDSMFSKLKGPRLESPAEEDTLHDVCYQLLQCLYLGAVPNYGVCKDIRHTFRAALSNPSNSIRLCAAQQLKKAVWRDLSTSMKWGIKTLLQSLHDNFFSVVQSAFKLLLSICLCSDEGLDYLIECFPTVLMESEVILSHAKQLRLNVLLYRIASRPSGFRFLQCYGWLEKELHRWEESESVQYTIMLERLQSSDGSSAVAGGRGGAGSMVMPSTSDPSCRQSQSFSDTLSVMYGRMAGSTPYLSLLTAADASGTKFFPVHFASVLCSSVEGCAMFKHSKLWTRSVQRLLEQPLPPDVVFDDSLSDEDDSSSNDSSDDEFGVTTDATRYMYQQQQAQQWQQQQQQQMHPGTNTAYYSSGIGGVGGTSVPALGALANSANAPRFSVAGDYLVNSMSMTHRARDGPRGGPSTSLGNNNIVGGVSGNAGAANGNFNGGFGGVDQSTIATTKEIEMLKKGYFSAPSSKMISASRFCKSSCQSFSLECVGDIVALKDAILCIAEVGSTEVGYGMLLSVPGLQRRFIALSRFASTISVRCMALLGSAILARSRRGGDDLVKKGYSVVLNPNAYVSAEGIPYSVAFAQLKTSKWVSIACRAAVSNTTARHAHADSNVFASTQEIPQRILDNVYALSNPVSCENAKKMLYKIMKRRPQVFLQPQVRRLCLDVGFTYRMHYKERRFLADLLENAQLSAGTSTNTRSLRMPLLRPSS</sequence>
<evidence type="ECO:0000259" key="4">
    <source>
        <dbReference type="SMART" id="SM01308"/>
    </source>
</evidence>
<dbReference type="Pfam" id="PF14664">
    <property type="entry name" value="RICTOR_N"/>
    <property type="match status" value="1"/>
</dbReference>
<evidence type="ECO:0000259" key="5">
    <source>
        <dbReference type="SMART" id="SM01310"/>
    </source>
</evidence>
<feature type="region of interest" description="Disordered" evidence="2">
    <location>
        <begin position="1129"/>
        <end position="1154"/>
    </location>
</feature>
<feature type="region of interest" description="Disordered" evidence="2">
    <location>
        <begin position="1230"/>
        <end position="1249"/>
    </location>
</feature>
<dbReference type="GO" id="GO:0031932">
    <property type="term" value="C:TORC2 complex"/>
    <property type="evidence" value="ECO:0007669"/>
    <property type="project" value="InterPro"/>
</dbReference>
<protein>
    <submittedName>
        <fullName evidence="6">Rapamycin-insensitive companion of mTOR, N-term</fullName>
    </submittedName>
</protein>
<evidence type="ECO:0000256" key="1">
    <source>
        <dbReference type="ARBA" id="ARBA00008878"/>
    </source>
</evidence>
<organism evidence="6 7">
    <name type="scientific">Leishmania naiffi</name>
    <dbReference type="NCBI Taxonomy" id="5678"/>
    <lineage>
        <taxon>Eukaryota</taxon>
        <taxon>Discoba</taxon>
        <taxon>Euglenozoa</taxon>
        <taxon>Kinetoplastea</taxon>
        <taxon>Metakinetoplastina</taxon>
        <taxon>Trypanosomatida</taxon>
        <taxon>Trypanosomatidae</taxon>
        <taxon>Leishmaniinae</taxon>
        <taxon>Leishmania</taxon>
        <taxon>Leishmania naiffi species complex</taxon>
    </lineage>
</organism>
<name>A0AAW3BU68_9TRYP</name>
<dbReference type="InterPro" id="IPR029453">
    <property type="entry name" value="Rictor_IV"/>
</dbReference>
<dbReference type="PANTHER" id="PTHR13298:SF11">
    <property type="entry name" value="RAPAMYCIN-INSENSITIVE COMPANION OF MTOR"/>
    <property type="match status" value="1"/>
</dbReference>
<feature type="region of interest" description="Disordered" evidence="2">
    <location>
        <begin position="475"/>
        <end position="500"/>
    </location>
</feature>
<dbReference type="SMART" id="SM01310">
    <property type="entry name" value="RICTOR_V"/>
    <property type="match status" value="1"/>
</dbReference>
<feature type="domain" description="Rapamycin-insensitive companion of mTOR N-terminal" evidence="4">
    <location>
        <begin position="168"/>
        <end position="595"/>
    </location>
</feature>
<feature type="domain" description="Rapamycin-insensitive companion of mTOR" evidence="5">
    <location>
        <begin position="1320"/>
        <end position="1393"/>
    </location>
</feature>
<feature type="compositionally biased region" description="Low complexity" evidence="2">
    <location>
        <begin position="1167"/>
        <end position="1179"/>
    </location>
</feature>
<evidence type="ECO:0000259" key="3">
    <source>
        <dbReference type="SMART" id="SM01307"/>
    </source>
</evidence>
<dbReference type="SMART" id="SM01303">
    <property type="entry name" value="RasGEF_N_2"/>
    <property type="match status" value="1"/>
</dbReference>
<dbReference type="PANTHER" id="PTHR13298">
    <property type="entry name" value="CYTOSOLIC REGULATOR PIANISSIMO"/>
    <property type="match status" value="1"/>
</dbReference>
<dbReference type="SMART" id="SM01307">
    <property type="entry name" value="RICTOR_M"/>
    <property type="match status" value="1"/>
</dbReference>
<dbReference type="SUPFAM" id="SSF48371">
    <property type="entry name" value="ARM repeat"/>
    <property type="match status" value="1"/>
</dbReference>